<reference evidence="3" key="1">
    <citation type="submission" date="2020-08" db="EMBL/GenBank/DDBJ databases">
        <title>Winogradskyella ouciana sp. nov., isolated from the hadal seawater of the Mariana Trench.</title>
        <authorList>
            <person name="He X."/>
        </authorList>
    </citation>
    <scope>NUCLEOTIDE SEQUENCE [LARGE SCALE GENOMIC DNA]</scope>
    <source>
        <strain evidence="3">KCTC 52348</strain>
    </source>
</reference>
<name>A0A842J076_9FLAO</name>
<accession>A0A842J076</accession>
<keyword evidence="1" id="KW-0175">Coiled coil</keyword>
<keyword evidence="2" id="KW-1133">Transmembrane helix</keyword>
<proteinExistence type="predicted"/>
<protein>
    <submittedName>
        <fullName evidence="3">Uncharacterized protein</fullName>
    </submittedName>
</protein>
<evidence type="ECO:0000256" key="1">
    <source>
        <dbReference type="SAM" id="Coils"/>
    </source>
</evidence>
<dbReference type="AlphaFoldDB" id="A0A842J076"/>
<evidence type="ECO:0000256" key="2">
    <source>
        <dbReference type="SAM" id="Phobius"/>
    </source>
</evidence>
<keyword evidence="4" id="KW-1185">Reference proteome</keyword>
<sequence>MIKFFRRIRYQLMSENKTGKYFKYAIGEILLVVIGILIALQINNWNEGKKAKAKEREALLEIVSDLDYSLNDLDKVVNTQNNNLTKNINSLKIVIKVLQTDQKYHDSLGTHFNSTNSYDEPYFKTSGYNSLSSIGMDLVEDSKIRSAIGQFYSAAISDTEGAFSELKKDFHEYMLDFIRKDFTLLTLDKGQKVLYPNNYETLKVNKEYIQSLRIFLALNESYLNSLNDIKDEAIQLKKDIETYLND</sequence>
<dbReference type="RefSeq" id="WP_185790222.1">
    <property type="nucleotide sequence ID" value="NZ_JACLCP010000005.1"/>
</dbReference>
<keyword evidence="2" id="KW-0812">Transmembrane</keyword>
<comment type="caution">
    <text evidence="3">The sequence shown here is derived from an EMBL/GenBank/DDBJ whole genome shotgun (WGS) entry which is preliminary data.</text>
</comment>
<dbReference type="Proteomes" id="UP000533900">
    <property type="component" value="Unassembled WGS sequence"/>
</dbReference>
<feature type="coiled-coil region" evidence="1">
    <location>
        <begin position="219"/>
        <end position="246"/>
    </location>
</feature>
<organism evidence="3 4">
    <name type="scientific">Winogradskyella flava</name>
    <dbReference type="NCBI Taxonomy" id="1884876"/>
    <lineage>
        <taxon>Bacteria</taxon>
        <taxon>Pseudomonadati</taxon>
        <taxon>Bacteroidota</taxon>
        <taxon>Flavobacteriia</taxon>
        <taxon>Flavobacteriales</taxon>
        <taxon>Flavobacteriaceae</taxon>
        <taxon>Winogradskyella</taxon>
    </lineage>
</organism>
<gene>
    <name evidence="3" type="ORF">H7F21_14830</name>
</gene>
<evidence type="ECO:0000313" key="4">
    <source>
        <dbReference type="Proteomes" id="UP000533900"/>
    </source>
</evidence>
<feature type="transmembrane region" description="Helical" evidence="2">
    <location>
        <begin position="21"/>
        <end position="42"/>
    </location>
</feature>
<dbReference type="InterPro" id="IPR045749">
    <property type="entry name" value="DUF6090"/>
</dbReference>
<dbReference type="EMBL" id="JACLCP010000005">
    <property type="protein sequence ID" value="MBC2846378.1"/>
    <property type="molecule type" value="Genomic_DNA"/>
</dbReference>
<dbReference type="Pfam" id="PF19578">
    <property type="entry name" value="DUF6090"/>
    <property type="match status" value="1"/>
</dbReference>
<keyword evidence="2" id="KW-0472">Membrane</keyword>
<evidence type="ECO:0000313" key="3">
    <source>
        <dbReference type="EMBL" id="MBC2846378.1"/>
    </source>
</evidence>